<evidence type="ECO:0000256" key="1">
    <source>
        <dbReference type="SAM" id="SignalP"/>
    </source>
</evidence>
<name>A0AA38HZM8_9CUCU</name>
<keyword evidence="4" id="KW-1185">Reference proteome</keyword>
<dbReference type="InterPro" id="IPR000772">
    <property type="entry name" value="Ricin_B_lectin"/>
</dbReference>
<dbReference type="Gene3D" id="2.80.10.50">
    <property type="match status" value="1"/>
</dbReference>
<dbReference type="InterPro" id="IPR035992">
    <property type="entry name" value="Ricin_B-like_lectins"/>
</dbReference>
<feature type="domain" description="Ricin B lectin" evidence="2">
    <location>
        <begin position="64"/>
        <end position="145"/>
    </location>
</feature>
<evidence type="ECO:0000259" key="2">
    <source>
        <dbReference type="Pfam" id="PF14200"/>
    </source>
</evidence>
<keyword evidence="1" id="KW-0732">Signal</keyword>
<dbReference type="CDD" id="cd00161">
    <property type="entry name" value="beta-trefoil_Ricin-like"/>
    <property type="match status" value="1"/>
</dbReference>
<organism evidence="3 4">
    <name type="scientific">Zophobas morio</name>
    <dbReference type="NCBI Taxonomy" id="2755281"/>
    <lineage>
        <taxon>Eukaryota</taxon>
        <taxon>Metazoa</taxon>
        <taxon>Ecdysozoa</taxon>
        <taxon>Arthropoda</taxon>
        <taxon>Hexapoda</taxon>
        <taxon>Insecta</taxon>
        <taxon>Pterygota</taxon>
        <taxon>Neoptera</taxon>
        <taxon>Endopterygota</taxon>
        <taxon>Coleoptera</taxon>
        <taxon>Polyphaga</taxon>
        <taxon>Cucujiformia</taxon>
        <taxon>Tenebrionidae</taxon>
        <taxon>Zophobas</taxon>
    </lineage>
</organism>
<proteinExistence type="predicted"/>
<protein>
    <recommendedName>
        <fullName evidence="2">Ricin B lectin domain-containing protein</fullName>
    </recommendedName>
</protein>
<evidence type="ECO:0000313" key="3">
    <source>
        <dbReference type="EMBL" id="KAJ3647290.1"/>
    </source>
</evidence>
<dbReference type="EMBL" id="JALNTZ010000006">
    <property type="protein sequence ID" value="KAJ3647290.1"/>
    <property type="molecule type" value="Genomic_DNA"/>
</dbReference>
<reference evidence="3" key="1">
    <citation type="journal article" date="2023" name="G3 (Bethesda)">
        <title>Whole genome assemblies of Zophobas morio and Tenebrio molitor.</title>
        <authorList>
            <person name="Kaur S."/>
            <person name="Stinson S.A."/>
            <person name="diCenzo G.C."/>
        </authorList>
    </citation>
    <scope>NUCLEOTIDE SEQUENCE</scope>
    <source>
        <strain evidence="3">QUZm001</strain>
    </source>
</reference>
<feature type="signal peptide" evidence="1">
    <location>
        <begin position="1"/>
        <end position="25"/>
    </location>
</feature>
<accession>A0AA38HZM8</accession>
<evidence type="ECO:0000313" key="4">
    <source>
        <dbReference type="Proteomes" id="UP001168821"/>
    </source>
</evidence>
<feature type="chain" id="PRO_5041225531" description="Ricin B lectin domain-containing protein" evidence="1">
    <location>
        <begin position="26"/>
        <end position="161"/>
    </location>
</feature>
<dbReference type="AlphaFoldDB" id="A0AA38HZM8"/>
<dbReference type="SUPFAM" id="SSF50370">
    <property type="entry name" value="Ricin B-like lectins"/>
    <property type="match status" value="1"/>
</dbReference>
<sequence>MASHQRSVPLTLVVLFATLCHIASPYRILYNKLYVIRNSWPNDLVLDATNQSQITIQPFSGLKTQLWKFEAGTEPGLFYIVNEYQGKVLDYNRPNSRALRVADRDNSKDQQWIISFTGKITNARTKKNVDIWRRDYSPGTKVGLWSGTGYRIQKFALDESS</sequence>
<dbReference type="Proteomes" id="UP001168821">
    <property type="component" value="Unassembled WGS sequence"/>
</dbReference>
<comment type="caution">
    <text evidence="3">The sequence shown here is derived from an EMBL/GenBank/DDBJ whole genome shotgun (WGS) entry which is preliminary data.</text>
</comment>
<gene>
    <name evidence="3" type="ORF">Zmor_019176</name>
</gene>
<dbReference type="Pfam" id="PF14200">
    <property type="entry name" value="RicinB_lectin_2"/>
    <property type="match status" value="1"/>
</dbReference>